<evidence type="ECO:0000313" key="3">
    <source>
        <dbReference type="Proteomes" id="UP000053820"/>
    </source>
</evidence>
<dbReference type="OrthoDB" id="2590241at2759"/>
<protein>
    <submittedName>
        <fullName evidence="2">Uncharacterized protein</fullName>
    </submittedName>
</protein>
<reference evidence="2 3" key="1">
    <citation type="submission" date="2014-04" db="EMBL/GenBank/DDBJ databases">
        <title>Evolutionary Origins and Diversification of the Mycorrhizal Mutualists.</title>
        <authorList>
            <consortium name="DOE Joint Genome Institute"/>
            <consortium name="Mycorrhizal Genomics Consortium"/>
            <person name="Kohler A."/>
            <person name="Kuo A."/>
            <person name="Nagy L.G."/>
            <person name="Floudas D."/>
            <person name="Copeland A."/>
            <person name="Barry K.W."/>
            <person name="Cichocki N."/>
            <person name="Veneault-Fourrey C."/>
            <person name="LaButti K."/>
            <person name="Lindquist E.A."/>
            <person name="Lipzen A."/>
            <person name="Lundell T."/>
            <person name="Morin E."/>
            <person name="Murat C."/>
            <person name="Riley R."/>
            <person name="Ohm R."/>
            <person name="Sun H."/>
            <person name="Tunlid A."/>
            <person name="Henrissat B."/>
            <person name="Grigoriev I.V."/>
            <person name="Hibbett D.S."/>
            <person name="Martin F."/>
        </authorList>
    </citation>
    <scope>NUCLEOTIDE SEQUENCE [LARGE SCALE GENOMIC DNA]</scope>
    <source>
        <strain evidence="2 3">MD-312</strain>
    </source>
</reference>
<dbReference type="EMBL" id="KN839852">
    <property type="protein sequence ID" value="KIJ63017.1"/>
    <property type="molecule type" value="Genomic_DNA"/>
</dbReference>
<proteinExistence type="predicted"/>
<accession>A0A0C9WE41</accession>
<name>A0A0C9WE41_9AGAM</name>
<keyword evidence="1" id="KW-0732">Signal</keyword>
<dbReference type="HOGENOM" id="CLU_518806_0_0_1"/>
<organism evidence="2 3">
    <name type="scientific">Hydnomerulius pinastri MD-312</name>
    <dbReference type="NCBI Taxonomy" id="994086"/>
    <lineage>
        <taxon>Eukaryota</taxon>
        <taxon>Fungi</taxon>
        <taxon>Dikarya</taxon>
        <taxon>Basidiomycota</taxon>
        <taxon>Agaricomycotina</taxon>
        <taxon>Agaricomycetes</taxon>
        <taxon>Agaricomycetidae</taxon>
        <taxon>Boletales</taxon>
        <taxon>Boletales incertae sedis</taxon>
        <taxon>Leucogyrophana</taxon>
    </lineage>
</organism>
<feature type="chain" id="PRO_5002205301" evidence="1">
    <location>
        <begin position="24"/>
        <end position="525"/>
    </location>
</feature>
<feature type="signal peptide" evidence="1">
    <location>
        <begin position="1"/>
        <end position="23"/>
    </location>
</feature>
<evidence type="ECO:0000313" key="2">
    <source>
        <dbReference type="EMBL" id="KIJ63017.1"/>
    </source>
</evidence>
<sequence length="525" mass="58274">MNLRASTLLLLSFLASAISASKAEPSEHELPCRVRAWVRAPDLVPGEIIEGDARIKLDGDCPEVESYALGLRLKEASRSRTRISPETSPGQGGWSFADQQPMPLGEVWDWHNEVRLAFEAKVPLAAREPNGHGSRGSIQEFALLVPYTNYPPGVNSHSSIEPHKENSVRTESFYEYFAEIHWANGTRQEVLAGITAFQPLIPAETSGENTVKITFKESRQFSVEPFPDDPLRSTYTADIQFADISQVVQGSKVNASVTIFRTGYNNRTDEPLCVNLIHSGQHNWPEPTGPVIGGKHLGQIAKQLGAASRSPSQSEGAGRSCRPVDFPKQDHCWECDGVLDVTASNPVWVPLYIDTMSPVDFSAAYRNYVGRVTAVLFVTADPSEPMESHERRMYINPNGHTDDEYEWISWTKQREVQCRYLSGNVSLPLWSHSSLGPGVTQPPIHYLSPEARAPVFVDSAMVSKLRDMTVEERDAMAPVPNPHVSVIPKDEVDNTSYEARSIIYVGETWAKKVLPKLRERSQGQG</sequence>
<keyword evidence="3" id="KW-1185">Reference proteome</keyword>
<gene>
    <name evidence="2" type="ORF">HYDPIDRAFT_113523</name>
</gene>
<dbReference type="AlphaFoldDB" id="A0A0C9WE41"/>
<dbReference type="Proteomes" id="UP000053820">
    <property type="component" value="Unassembled WGS sequence"/>
</dbReference>
<evidence type="ECO:0000256" key="1">
    <source>
        <dbReference type="SAM" id="SignalP"/>
    </source>
</evidence>